<organism evidence="1 2">
    <name type="scientific">Acidaminococcus fermentans</name>
    <dbReference type="NCBI Taxonomy" id="905"/>
    <lineage>
        <taxon>Bacteria</taxon>
        <taxon>Bacillati</taxon>
        <taxon>Bacillota</taxon>
        <taxon>Negativicutes</taxon>
        <taxon>Acidaminococcales</taxon>
        <taxon>Acidaminococcaceae</taxon>
        <taxon>Acidaminococcus</taxon>
    </lineage>
</organism>
<dbReference type="GeneID" id="78334903"/>
<reference evidence="1 2" key="1">
    <citation type="submission" date="2016-10" db="EMBL/GenBank/DDBJ databases">
        <authorList>
            <person name="Varghese N."/>
            <person name="Submissions S."/>
        </authorList>
    </citation>
    <scope>NUCLEOTIDE SEQUENCE [LARGE SCALE GENOMIC DNA]</scope>
    <source>
        <strain evidence="1 2">WCC6</strain>
    </source>
</reference>
<comment type="caution">
    <text evidence="1">The sequence shown here is derived from an EMBL/GenBank/DDBJ whole genome shotgun (WGS) entry which is preliminary data.</text>
</comment>
<sequence>MGFFTKKITVFKEKGCKARWQAARDALKTAGIPYSSTSLPSEAPTCGCGAKLDIRDFGPRGKIDRDMYYIDVAEKEAGRAREVLASLDGNTTP</sequence>
<dbReference type="RefSeq" id="WP_012938550.1">
    <property type="nucleotide sequence ID" value="NZ_CALAKB010000031.1"/>
</dbReference>
<protein>
    <recommendedName>
        <fullName evidence="3">DUF3343 domain-containing protein</fullName>
    </recommendedName>
</protein>
<gene>
    <name evidence="1" type="ORF">SAMN05216495_11358</name>
</gene>
<accession>A0A1H2Z3K9</accession>
<evidence type="ECO:0000313" key="1">
    <source>
        <dbReference type="EMBL" id="SDX11905.1"/>
    </source>
</evidence>
<name>A0A1H2Z3K9_ACIFE</name>
<dbReference type="EMBL" id="FNOP01000013">
    <property type="protein sequence ID" value="SDX11905.1"/>
    <property type="molecule type" value="Genomic_DNA"/>
</dbReference>
<dbReference type="Proteomes" id="UP000182379">
    <property type="component" value="Unassembled WGS sequence"/>
</dbReference>
<evidence type="ECO:0000313" key="2">
    <source>
        <dbReference type="Proteomes" id="UP000182379"/>
    </source>
</evidence>
<dbReference type="OMA" id="EAPICGC"/>
<proteinExistence type="predicted"/>
<evidence type="ECO:0008006" key="3">
    <source>
        <dbReference type="Google" id="ProtNLM"/>
    </source>
</evidence>
<dbReference type="AlphaFoldDB" id="A0A1H2Z3K9"/>